<evidence type="ECO:0000256" key="3">
    <source>
        <dbReference type="ARBA" id="ARBA00010139"/>
    </source>
</evidence>
<reference evidence="10" key="1">
    <citation type="submission" date="2017-02" db="EMBL/GenBank/DDBJ databases">
        <authorList>
            <person name="Tafer H."/>
            <person name="Lopandic K."/>
        </authorList>
    </citation>
    <scope>NUCLEOTIDE SEQUENCE [LARGE SCALE GENOMIC DNA]</scope>
    <source>
        <strain evidence="10">CBS 366.77</strain>
    </source>
</reference>
<evidence type="ECO:0000256" key="5">
    <source>
        <dbReference type="ARBA" id="ARBA00022827"/>
    </source>
</evidence>
<dbReference type="Gene3D" id="3.50.50.60">
    <property type="entry name" value="FAD/NAD(P)-binding domain"/>
    <property type="match status" value="2"/>
</dbReference>
<dbReference type="Pfam" id="PF13450">
    <property type="entry name" value="NAD_binding_8"/>
    <property type="match status" value="1"/>
</dbReference>
<organism evidence="9 10">
    <name type="scientific">Aspergillus sclerotialis</name>
    <dbReference type="NCBI Taxonomy" id="2070753"/>
    <lineage>
        <taxon>Eukaryota</taxon>
        <taxon>Fungi</taxon>
        <taxon>Dikarya</taxon>
        <taxon>Ascomycota</taxon>
        <taxon>Pezizomycotina</taxon>
        <taxon>Eurotiomycetes</taxon>
        <taxon>Eurotiomycetidae</taxon>
        <taxon>Eurotiales</taxon>
        <taxon>Aspergillaceae</taxon>
        <taxon>Aspergillus</taxon>
        <taxon>Aspergillus subgen. Polypaecilum</taxon>
    </lineage>
</organism>
<protein>
    <submittedName>
        <fullName evidence="9">Monooxygenase</fullName>
    </submittedName>
</protein>
<accession>A0A3A2ZTE3</accession>
<dbReference type="AlphaFoldDB" id="A0A3A2ZTE3"/>
<comment type="cofactor">
    <cofactor evidence="1">
        <name>FAD</name>
        <dbReference type="ChEBI" id="CHEBI:57692"/>
    </cofactor>
</comment>
<keyword evidence="10" id="KW-1185">Reference proteome</keyword>
<dbReference type="STRING" id="2070753.A0A3A2ZTE3"/>
<dbReference type="InterPro" id="IPR036188">
    <property type="entry name" value="FAD/NAD-bd_sf"/>
</dbReference>
<feature type="compositionally biased region" description="Polar residues" evidence="8">
    <location>
        <begin position="1"/>
        <end position="15"/>
    </location>
</feature>
<evidence type="ECO:0000313" key="9">
    <source>
        <dbReference type="EMBL" id="RJE26336.1"/>
    </source>
</evidence>
<comment type="pathway">
    <text evidence="2">Secondary metabolite biosynthesis; terpenoid biosynthesis.</text>
</comment>
<evidence type="ECO:0000256" key="6">
    <source>
        <dbReference type="ARBA" id="ARBA00022857"/>
    </source>
</evidence>
<dbReference type="GO" id="GO:0004497">
    <property type="term" value="F:monooxygenase activity"/>
    <property type="evidence" value="ECO:0007669"/>
    <property type="project" value="UniProtKB-KW"/>
</dbReference>
<sequence length="648" mass="73307">MAATASSSEPTTNGVHKNVDKDAFQKTLEKYDEERSKRLRSDGNQQYISLATTEKFKRFAEDPWYQPGQRDEVHARLISKNHHRVLVLGAGYGGLLFAIRLIQSGAFTPEDIVLVDSAGGFGGTWYWNRYPGLMCDVESYIYMPLLEETGYMPTERYASGNELREYADLIAEKWKLEDRGLFRTTLTNLSWDDEMKQWHAQGVYRQDSEREMPVALNTDFVILASGLLNFPKLAGLPGIEDYQGDTFHTSRWNYEYTGGSPSNPELRKLKDKKVGIIGTGATAVQAVPQLARWAKELVVFQRTPSSVNRRDNCSTDPKWWKQEIQARGAGWQRERMENFNAFLTNESPLPEVNLVGDEWSKLTSYSALIGGPQSLHPEYLDKMQSFDFQHQERVRSRVDAVVSDRMTADALKPWYAAWCKRPCFHDEYLQSFNEPNVKLVDTQGKGIERLTSRGVVAGNKEYDLDLIIFSTGYEVNSIASPALRANMSVTGRAGKPMDDKWTNGLSTLHGVVTRDFPNLFYPGTSQSGVAPNQHYVLDQLSTHVAYIVSEALKRAKPYQKKISIEPTSEAEEAWTMEILKRTNHRPGITVCTPSYLNGEGSITKLRSQEEMINLAKIGFWGEGIAGYIKVIEDWRAQGDLKGLDIIIE</sequence>
<comment type="caution">
    <text evidence="9">The sequence shown here is derived from an EMBL/GenBank/DDBJ whole genome shotgun (WGS) entry which is preliminary data.</text>
</comment>
<proteinExistence type="inferred from homology"/>
<dbReference type="PANTHER" id="PTHR43098">
    <property type="entry name" value="L-ORNITHINE N(5)-MONOOXYGENASE-RELATED"/>
    <property type="match status" value="1"/>
</dbReference>
<keyword evidence="6" id="KW-0521">NADP</keyword>
<dbReference type="PRINTS" id="PR00411">
    <property type="entry name" value="PNDRDTASEI"/>
</dbReference>
<dbReference type="InterPro" id="IPR050775">
    <property type="entry name" value="FAD-binding_Monooxygenases"/>
</dbReference>
<dbReference type="OrthoDB" id="66881at2759"/>
<feature type="region of interest" description="Disordered" evidence="8">
    <location>
        <begin position="1"/>
        <end position="21"/>
    </location>
</feature>
<keyword evidence="5" id="KW-0274">FAD</keyword>
<evidence type="ECO:0000256" key="7">
    <source>
        <dbReference type="ARBA" id="ARBA00023002"/>
    </source>
</evidence>
<keyword evidence="7" id="KW-0560">Oxidoreductase</keyword>
<evidence type="ECO:0000256" key="8">
    <source>
        <dbReference type="SAM" id="MobiDB-lite"/>
    </source>
</evidence>
<evidence type="ECO:0000256" key="4">
    <source>
        <dbReference type="ARBA" id="ARBA00022630"/>
    </source>
</evidence>
<dbReference type="Proteomes" id="UP000266188">
    <property type="component" value="Unassembled WGS sequence"/>
</dbReference>
<dbReference type="PANTHER" id="PTHR43098:SF2">
    <property type="entry name" value="FAD-BINDING MONOOXYGENASE AUSB-RELATED"/>
    <property type="match status" value="1"/>
</dbReference>
<gene>
    <name evidence="9" type="ORF">PHISCL_01309</name>
</gene>
<evidence type="ECO:0000256" key="1">
    <source>
        <dbReference type="ARBA" id="ARBA00001974"/>
    </source>
</evidence>
<dbReference type="SUPFAM" id="SSF51905">
    <property type="entry name" value="FAD/NAD(P)-binding domain"/>
    <property type="match status" value="3"/>
</dbReference>
<evidence type="ECO:0000313" key="10">
    <source>
        <dbReference type="Proteomes" id="UP000266188"/>
    </source>
</evidence>
<name>A0A3A2ZTE3_9EURO</name>
<comment type="similarity">
    <text evidence="3">Belongs to the FAD-binding monooxygenase family.</text>
</comment>
<keyword evidence="4" id="KW-0285">Flavoprotein</keyword>
<dbReference type="EMBL" id="MVGC01000024">
    <property type="protein sequence ID" value="RJE26336.1"/>
    <property type="molecule type" value="Genomic_DNA"/>
</dbReference>
<evidence type="ECO:0000256" key="2">
    <source>
        <dbReference type="ARBA" id="ARBA00004721"/>
    </source>
</evidence>
<keyword evidence="9" id="KW-0503">Monooxygenase</keyword>